<dbReference type="Pfam" id="PF00300">
    <property type="entry name" value="His_Phos_1"/>
    <property type="match status" value="1"/>
</dbReference>
<dbReference type="AlphaFoldDB" id="A0A329LBA9"/>
<accession>A0A329LBA9</accession>
<comment type="caution">
    <text evidence="1">The sequence shown here is derived from an EMBL/GenBank/DDBJ whole genome shotgun (WGS) entry which is preliminary data.</text>
</comment>
<reference evidence="1 2" key="1">
    <citation type="submission" date="2018-06" db="EMBL/GenBank/DDBJ databases">
        <title>NTM in soil in Japan.</title>
        <authorList>
            <person name="Ohya K."/>
        </authorList>
    </citation>
    <scope>NUCLEOTIDE SEQUENCE [LARGE SCALE GENOMIC DNA]</scope>
    <source>
        <strain evidence="1 2">GF28</strain>
    </source>
</reference>
<dbReference type="SMART" id="SM00855">
    <property type="entry name" value="PGAM"/>
    <property type="match status" value="1"/>
</dbReference>
<dbReference type="RefSeq" id="WP_112635430.1">
    <property type="nucleotide sequence ID" value="NZ_QMEV01000103.1"/>
</dbReference>
<dbReference type="InterPro" id="IPR029033">
    <property type="entry name" value="His_PPase_superfam"/>
</dbReference>
<dbReference type="SUPFAM" id="SSF53254">
    <property type="entry name" value="Phosphoglycerate mutase-like"/>
    <property type="match status" value="1"/>
</dbReference>
<protein>
    <submittedName>
        <fullName evidence="1">Histidine phosphatase family protein</fullName>
    </submittedName>
</protein>
<dbReference type="Proteomes" id="UP000250915">
    <property type="component" value="Unassembled WGS sequence"/>
</dbReference>
<dbReference type="OrthoDB" id="7502553at2"/>
<sequence>MTDVVVRLTLVCHGMTDAMAHRRFPADEPLNAIGRREVEAAGDLAGVAPRALAGPERRTGQTAELLGLQAEIEPRLADLDCGRWRGEALAAMAPEDLEVWLSRPGAAPHGGESITDLISRVSHWLESLTANPLRTVAVTHPAVIRAAIVAALDITPASFWRVDVAPAGRVAMHFRSGRWTLRL</sequence>
<proteinExistence type="predicted"/>
<name>A0A329LBA9_9MYCO</name>
<evidence type="ECO:0000313" key="1">
    <source>
        <dbReference type="EMBL" id="RAV03803.1"/>
    </source>
</evidence>
<gene>
    <name evidence="1" type="ORF">DQP57_25100</name>
</gene>
<dbReference type="InterPro" id="IPR013078">
    <property type="entry name" value="His_Pase_superF_clade-1"/>
</dbReference>
<evidence type="ECO:0000313" key="2">
    <source>
        <dbReference type="Proteomes" id="UP000250915"/>
    </source>
</evidence>
<dbReference type="Gene3D" id="3.40.50.1240">
    <property type="entry name" value="Phosphoglycerate mutase-like"/>
    <property type="match status" value="1"/>
</dbReference>
<dbReference type="EMBL" id="QMEV01000103">
    <property type="protein sequence ID" value="RAV03803.1"/>
    <property type="molecule type" value="Genomic_DNA"/>
</dbReference>
<organism evidence="1 2">
    <name type="scientific">Mycobacterium colombiense</name>
    <dbReference type="NCBI Taxonomy" id="339268"/>
    <lineage>
        <taxon>Bacteria</taxon>
        <taxon>Bacillati</taxon>
        <taxon>Actinomycetota</taxon>
        <taxon>Actinomycetes</taxon>
        <taxon>Mycobacteriales</taxon>
        <taxon>Mycobacteriaceae</taxon>
        <taxon>Mycobacterium</taxon>
        <taxon>Mycobacterium avium complex (MAC)</taxon>
    </lineage>
</organism>